<keyword evidence="3 5" id="KW-1133">Transmembrane helix</keyword>
<feature type="transmembrane region" description="Helical" evidence="5">
    <location>
        <begin position="120"/>
        <end position="144"/>
    </location>
</feature>
<dbReference type="PANTHER" id="PTHR43847:SF1">
    <property type="entry name" value="BLL3993 PROTEIN"/>
    <property type="match status" value="1"/>
</dbReference>
<dbReference type="AlphaFoldDB" id="A0A7C9TQD3"/>
<feature type="transmembrane region" description="Helical" evidence="5">
    <location>
        <begin position="65"/>
        <end position="85"/>
    </location>
</feature>
<dbReference type="RefSeq" id="WP_163472465.1">
    <property type="nucleotide sequence ID" value="NZ_JAAGWZ010000001.1"/>
</dbReference>
<evidence type="ECO:0000256" key="4">
    <source>
        <dbReference type="ARBA" id="ARBA00023136"/>
    </source>
</evidence>
<sequence>MLPSLLIWFLGATATIVVERMARPVQRRGTPTPAFLTDAVLQLTLAVALAGPLLLAIIVPRQATVGCLVSGSFLVLAGSALRAWAMVVLGQRFQLTPVEQPDVPTLIVRGPYGVVRHPGYVALLAQFAGLALILSDPLALLFCAPTIAGTVIRIRAEEQLLTREFGPTHETYRQSVRWKLVPWIY</sequence>
<keyword evidence="4 5" id="KW-0472">Membrane</keyword>
<dbReference type="Gene3D" id="1.20.120.1630">
    <property type="match status" value="1"/>
</dbReference>
<dbReference type="GO" id="GO:0032259">
    <property type="term" value="P:methylation"/>
    <property type="evidence" value="ECO:0007669"/>
    <property type="project" value="UniProtKB-KW"/>
</dbReference>
<feature type="transmembrane region" description="Helical" evidence="5">
    <location>
        <begin position="39"/>
        <end position="58"/>
    </location>
</feature>
<comment type="caution">
    <text evidence="6">The sequence shown here is derived from an EMBL/GenBank/DDBJ whole genome shotgun (WGS) entry which is preliminary data.</text>
</comment>
<dbReference type="Pfam" id="PF04140">
    <property type="entry name" value="ICMT"/>
    <property type="match status" value="1"/>
</dbReference>
<evidence type="ECO:0000256" key="5">
    <source>
        <dbReference type="SAM" id="Phobius"/>
    </source>
</evidence>
<dbReference type="InterPro" id="IPR007269">
    <property type="entry name" value="ICMT_MeTrfase"/>
</dbReference>
<accession>A0A7C9TQD3</accession>
<evidence type="ECO:0000256" key="1">
    <source>
        <dbReference type="ARBA" id="ARBA00004141"/>
    </source>
</evidence>
<comment type="subcellular location">
    <subcellularLocation>
        <location evidence="1">Membrane</location>
        <topology evidence="1">Multi-pass membrane protein</topology>
    </subcellularLocation>
</comment>
<evidence type="ECO:0000256" key="3">
    <source>
        <dbReference type="ARBA" id="ARBA00022989"/>
    </source>
</evidence>
<proteinExistence type="predicted"/>
<dbReference type="EMBL" id="JAAGWZ010000001">
    <property type="protein sequence ID" value="NEM90861.1"/>
    <property type="molecule type" value="Genomic_DNA"/>
</dbReference>
<evidence type="ECO:0000313" key="7">
    <source>
        <dbReference type="Proteomes" id="UP000479756"/>
    </source>
</evidence>
<evidence type="ECO:0000313" key="6">
    <source>
        <dbReference type="EMBL" id="NEM90861.1"/>
    </source>
</evidence>
<organism evidence="6 7">
    <name type="scientific">Galbitalea soli</name>
    <dbReference type="NCBI Taxonomy" id="1268042"/>
    <lineage>
        <taxon>Bacteria</taxon>
        <taxon>Bacillati</taxon>
        <taxon>Actinomycetota</taxon>
        <taxon>Actinomycetes</taxon>
        <taxon>Micrococcales</taxon>
        <taxon>Microbacteriaceae</taxon>
        <taxon>Galbitalea</taxon>
    </lineage>
</organism>
<evidence type="ECO:0000256" key="2">
    <source>
        <dbReference type="ARBA" id="ARBA00022692"/>
    </source>
</evidence>
<dbReference type="InterPro" id="IPR052527">
    <property type="entry name" value="Metal_cation-efflux_comp"/>
</dbReference>
<gene>
    <name evidence="6" type="ORF">G3T37_05780</name>
</gene>
<keyword evidence="7" id="KW-1185">Reference proteome</keyword>
<dbReference type="Proteomes" id="UP000479756">
    <property type="component" value="Unassembled WGS sequence"/>
</dbReference>
<protein>
    <submittedName>
        <fullName evidence="6">Isoprenylcysteine carboxylmethyltransferase family protein</fullName>
    </submittedName>
</protein>
<reference evidence="6 7" key="1">
    <citation type="journal article" date="2014" name="Int. J. Syst. Evol. Microbiol.">
        <title>Description of Galbitalea soli gen. nov., sp. nov., and Frondihabitans sucicola sp. nov.</title>
        <authorList>
            <person name="Kim S.J."/>
            <person name="Lim J.M."/>
            <person name="Ahn J.H."/>
            <person name="Weon H.Y."/>
            <person name="Hamada M."/>
            <person name="Suzuki K."/>
            <person name="Ahn T.Y."/>
            <person name="Kwon S.W."/>
        </authorList>
    </citation>
    <scope>NUCLEOTIDE SEQUENCE [LARGE SCALE GENOMIC DNA]</scope>
    <source>
        <strain evidence="6 7">NBRC 108727</strain>
    </source>
</reference>
<keyword evidence="2 5" id="KW-0812">Transmembrane</keyword>
<dbReference type="PANTHER" id="PTHR43847">
    <property type="entry name" value="BLL3993 PROTEIN"/>
    <property type="match status" value="1"/>
</dbReference>
<name>A0A7C9TQD3_9MICO</name>
<keyword evidence="6" id="KW-0489">Methyltransferase</keyword>
<keyword evidence="6" id="KW-0808">Transferase</keyword>
<dbReference type="GO" id="GO:0016020">
    <property type="term" value="C:membrane"/>
    <property type="evidence" value="ECO:0007669"/>
    <property type="project" value="UniProtKB-SubCell"/>
</dbReference>
<dbReference type="GO" id="GO:0004671">
    <property type="term" value="F:protein C-terminal S-isoprenylcysteine carboxyl O-methyltransferase activity"/>
    <property type="evidence" value="ECO:0007669"/>
    <property type="project" value="InterPro"/>
</dbReference>